<evidence type="ECO:0000313" key="3">
    <source>
        <dbReference type="RefSeq" id="XP_008474936.1"/>
    </source>
</evidence>
<dbReference type="PaxDb" id="121845-A0A1S3D5X6"/>
<gene>
    <name evidence="3" type="primary">LOC103511934</name>
</gene>
<keyword evidence="2" id="KW-1185">Reference proteome</keyword>
<reference evidence="3" key="1">
    <citation type="submission" date="2025-08" db="UniProtKB">
        <authorList>
            <consortium name="RefSeq"/>
        </authorList>
    </citation>
    <scope>IDENTIFICATION</scope>
</reference>
<keyword evidence="1" id="KW-0175">Coiled coil</keyword>
<dbReference type="AlphaFoldDB" id="A0A1S3D5X6"/>
<dbReference type="GeneID" id="103511934"/>
<evidence type="ECO:0000313" key="2">
    <source>
        <dbReference type="Proteomes" id="UP000079169"/>
    </source>
</evidence>
<accession>A0A1S3D5X6</accession>
<dbReference type="KEGG" id="dci:103511934"/>
<evidence type="ECO:0000256" key="1">
    <source>
        <dbReference type="SAM" id="Coils"/>
    </source>
</evidence>
<dbReference type="RefSeq" id="XP_008474936.1">
    <property type="nucleotide sequence ID" value="XM_008476714.2"/>
</dbReference>
<organism evidence="2 3">
    <name type="scientific">Diaphorina citri</name>
    <name type="common">Asian citrus psyllid</name>
    <dbReference type="NCBI Taxonomy" id="121845"/>
    <lineage>
        <taxon>Eukaryota</taxon>
        <taxon>Metazoa</taxon>
        <taxon>Ecdysozoa</taxon>
        <taxon>Arthropoda</taxon>
        <taxon>Hexapoda</taxon>
        <taxon>Insecta</taxon>
        <taxon>Pterygota</taxon>
        <taxon>Neoptera</taxon>
        <taxon>Paraneoptera</taxon>
        <taxon>Hemiptera</taxon>
        <taxon>Sternorrhyncha</taxon>
        <taxon>Psylloidea</taxon>
        <taxon>Psyllidae</taxon>
        <taxon>Diaphorininae</taxon>
        <taxon>Diaphorina</taxon>
    </lineage>
</organism>
<name>A0A1S3D5X6_DIACI</name>
<feature type="coiled-coil region" evidence="1">
    <location>
        <begin position="295"/>
        <end position="322"/>
    </location>
</feature>
<proteinExistence type="predicted"/>
<dbReference type="Proteomes" id="UP000079169">
    <property type="component" value="Unplaced"/>
</dbReference>
<protein>
    <submittedName>
        <fullName evidence="3">Uncharacterized protein LOC103511934</fullName>
    </submittedName>
</protein>
<sequence length="384" mass="45222">MNNAEENFDTVDNVNEDYYTKYVLCMKQAQDKTKMAMENLLPPYIRNDLKKYRDEMVDIDEIRQAVIEKTIKVIENDKKFETDEEIFDAKANLEEMDQALRKVLMMKMKELQILFDFHYSSTFIPKQDVDTASADTASLLSKSDQHVSDHERLIGKYSEQKVHKQFKDQMKILEKTVEEGKSSEEIEDSFWEPPKIVIGPETKYKKTPCLIQFGEPNESRYDNLFDKISKVKQVPLPQITSNTELFFKQQVKSKSYFKSLFLLTEHYKQGDLLLRCLGEAINIFPNVDKNPNKVNGEIEQMKSKLNEQVKEIEKEFKNLYTIVGIKDICKVTLPLSENYYERKYGFIEETELNNLISKYVTENKRLKKHMERSEQIDLERTINA</sequence>